<comment type="caution">
    <text evidence="1">The sequence shown here is derived from an EMBL/GenBank/DDBJ whole genome shotgun (WGS) entry which is preliminary data.</text>
</comment>
<dbReference type="AlphaFoldDB" id="A0A4Y9M3Q0"/>
<dbReference type="RefSeq" id="WP_135173458.1">
    <property type="nucleotide sequence ID" value="NZ_SPQT01000002.1"/>
</dbReference>
<protein>
    <submittedName>
        <fullName evidence="1">Uncharacterized protein</fullName>
    </submittedName>
</protein>
<gene>
    <name evidence="1" type="ORF">E4K65_06610</name>
</gene>
<organism evidence="1 2">
    <name type="scientific">Bradyrhizobium niftali</name>
    <dbReference type="NCBI Taxonomy" id="2560055"/>
    <lineage>
        <taxon>Bacteria</taxon>
        <taxon>Pseudomonadati</taxon>
        <taxon>Pseudomonadota</taxon>
        <taxon>Alphaproteobacteria</taxon>
        <taxon>Hyphomicrobiales</taxon>
        <taxon>Nitrobacteraceae</taxon>
        <taxon>Bradyrhizobium</taxon>
    </lineage>
</organism>
<sequence>MPAEDPRTLEQTFAVLGRAQALSIRGDEQIRYGRSTWRTLDLCNEAGISINVYDEPGLAHAHSPRADEGMKLSIYSLKPDWDWKPLARHLLNEIEKIWPEKTKFRGPGGQIVSFEDAMQGRP</sequence>
<evidence type="ECO:0000313" key="2">
    <source>
        <dbReference type="Proteomes" id="UP000297966"/>
    </source>
</evidence>
<dbReference type="OrthoDB" id="8218841at2"/>
<keyword evidence="2" id="KW-1185">Reference proteome</keyword>
<reference evidence="1 2" key="1">
    <citation type="submission" date="2019-03" db="EMBL/GenBank/DDBJ databases">
        <title>Bradyrhizobium diversity isolated from nodules of Chamaecrista fasciculata.</title>
        <authorList>
            <person name="Klepa M.S."/>
            <person name="Urquiaga M.O."/>
            <person name="Hungria M."/>
            <person name="Delamuta J.R."/>
        </authorList>
    </citation>
    <scope>NUCLEOTIDE SEQUENCE [LARGE SCALE GENOMIC DNA]</scope>
    <source>
        <strain evidence="1 2">CNPSo 3448</strain>
    </source>
</reference>
<accession>A0A4Y9M3Q0</accession>
<evidence type="ECO:0000313" key="1">
    <source>
        <dbReference type="EMBL" id="TFV49834.1"/>
    </source>
</evidence>
<dbReference type="EMBL" id="SPQT01000002">
    <property type="protein sequence ID" value="TFV49834.1"/>
    <property type="molecule type" value="Genomic_DNA"/>
</dbReference>
<dbReference type="Proteomes" id="UP000297966">
    <property type="component" value="Unassembled WGS sequence"/>
</dbReference>
<name>A0A4Y9M3Q0_9BRAD</name>
<proteinExistence type="predicted"/>